<gene>
    <name evidence="1" type="ORF">NDU88_004448</name>
</gene>
<organism evidence="1 2">
    <name type="scientific">Pleurodeles waltl</name>
    <name type="common">Iberian ribbed newt</name>
    <dbReference type="NCBI Taxonomy" id="8319"/>
    <lineage>
        <taxon>Eukaryota</taxon>
        <taxon>Metazoa</taxon>
        <taxon>Chordata</taxon>
        <taxon>Craniata</taxon>
        <taxon>Vertebrata</taxon>
        <taxon>Euteleostomi</taxon>
        <taxon>Amphibia</taxon>
        <taxon>Batrachia</taxon>
        <taxon>Caudata</taxon>
        <taxon>Salamandroidea</taxon>
        <taxon>Salamandridae</taxon>
        <taxon>Pleurodelinae</taxon>
        <taxon>Pleurodeles</taxon>
    </lineage>
</organism>
<reference evidence="1" key="1">
    <citation type="journal article" date="2022" name="bioRxiv">
        <title>Sequencing and chromosome-scale assembly of the giantPleurodeles waltlgenome.</title>
        <authorList>
            <person name="Brown T."/>
            <person name="Elewa A."/>
            <person name="Iarovenko S."/>
            <person name="Subramanian E."/>
            <person name="Araus A.J."/>
            <person name="Petzold A."/>
            <person name="Susuki M."/>
            <person name="Suzuki K.-i.T."/>
            <person name="Hayashi T."/>
            <person name="Toyoda A."/>
            <person name="Oliveira C."/>
            <person name="Osipova E."/>
            <person name="Leigh N.D."/>
            <person name="Simon A."/>
            <person name="Yun M.H."/>
        </authorList>
    </citation>
    <scope>NUCLEOTIDE SEQUENCE</scope>
    <source>
        <strain evidence="1">20211129_DDA</strain>
        <tissue evidence="1">Liver</tissue>
    </source>
</reference>
<name>A0AAV7KXR9_PLEWA</name>
<sequence length="77" mass="7969">MLGPGECDDALGPPLSAGLRSLGLQADPLGDRRCSGAGAQALTWLGGPLGLDNPVRLVGEAVPERRCGPVQTVHWLR</sequence>
<dbReference type="AlphaFoldDB" id="A0AAV7KXR9"/>
<evidence type="ECO:0000313" key="1">
    <source>
        <dbReference type="EMBL" id="KAJ1084296.1"/>
    </source>
</evidence>
<proteinExistence type="predicted"/>
<dbReference type="Proteomes" id="UP001066276">
    <property type="component" value="Chromosome 12"/>
</dbReference>
<keyword evidence="2" id="KW-1185">Reference proteome</keyword>
<protein>
    <submittedName>
        <fullName evidence="1">Uncharacterized protein</fullName>
    </submittedName>
</protein>
<comment type="caution">
    <text evidence="1">The sequence shown here is derived from an EMBL/GenBank/DDBJ whole genome shotgun (WGS) entry which is preliminary data.</text>
</comment>
<evidence type="ECO:0000313" key="2">
    <source>
        <dbReference type="Proteomes" id="UP001066276"/>
    </source>
</evidence>
<dbReference type="EMBL" id="JANPWB010000016">
    <property type="protein sequence ID" value="KAJ1084296.1"/>
    <property type="molecule type" value="Genomic_DNA"/>
</dbReference>
<accession>A0AAV7KXR9</accession>